<gene>
    <name evidence="4" type="ORF">A2573_03500</name>
</gene>
<dbReference type="GO" id="GO:0003993">
    <property type="term" value="F:acid phosphatase activity"/>
    <property type="evidence" value="ECO:0007669"/>
    <property type="project" value="InterPro"/>
</dbReference>
<dbReference type="CDD" id="cd00063">
    <property type="entry name" value="FN3"/>
    <property type="match status" value="1"/>
</dbReference>
<feature type="compositionally biased region" description="Low complexity" evidence="1">
    <location>
        <begin position="392"/>
        <end position="413"/>
    </location>
</feature>
<dbReference type="Proteomes" id="UP000177596">
    <property type="component" value="Unassembled WGS sequence"/>
</dbReference>
<dbReference type="InterPro" id="IPR013783">
    <property type="entry name" value="Ig-like_fold"/>
</dbReference>
<evidence type="ECO:0000313" key="4">
    <source>
        <dbReference type="EMBL" id="OGM88645.1"/>
    </source>
</evidence>
<dbReference type="InterPro" id="IPR003961">
    <property type="entry name" value="FN3_dom"/>
</dbReference>
<keyword evidence="2" id="KW-0812">Transmembrane</keyword>
<dbReference type="EMBL" id="MGIL01000007">
    <property type="protein sequence ID" value="OGM88645.1"/>
    <property type="molecule type" value="Genomic_DNA"/>
</dbReference>
<dbReference type="PROSITE" id="PS50853">
    <property type="entry name" value="FN3"/>
    <property type="match status" value="1"/>
</dbReference>
<feature type="domain" description="Fibronectin type-III" evidence="3">
    <location>
        <begin position="42"/>
        <end position="137"/>
    </location>
</feature>
<proteinExistence type="predicted"/>
<evidence type="ECO:0000313" key="5">
    <source>
        <dbReference type="Proteomes" id="UP000177596"/>
    </source>
</evidence>
<feature type="region of interest" description="Disordered" evidence="1">
    <location>
        <begin position="376"/>
        <end position="429"/>
    </location>
</feature>
<keyword evidence="2" id="KW-0472">Membrane</keyword>
<dbReference type="InterPro" id="IPR044016">
    <property type="entry name" value="Big_13"/>
</dbReference>
<keyword evidence="2" id="KW-1133">Transmembrane helix</keyword>
<evidence type="ECO:0000256" key="2">
    <source>
        <dbReference type="SAM" id="Phobius"/>
    </source>
</evidence>
<dbReference type="SMART" id="SM00060">
    <property type="entry name" value="FN3"/>
    <property type="match status" value="1"/>
</dbReference>
<organism evidence="4 5">
    <name type="scientific">Candidatus Woesebacteria bacterium RIFOXYD1_FULL_43_18</name>
    <dbReference type="NCBI Taxonomy" id="1802551"/>
    <lineage>
        <taxon>Bacteria</taxon>
        <taxon>Candidatus Woeseibacteriota</taxon>
    </lineage>
</organism>
<evidence type="ECO:0000256" key="1">
    <source>
        <dbReference type="SAM" id="MobiDB-lite"/>
    </source>
</evidence>
<dbReference type="AlphaFoldDB" id="A0A1F8DLJ1"/>
<accession>A0A1F8DLJ1</accession>
<dbReference type="GO" id="GO:0046872">
    <property type="term" value="F:metal ion binding"/>
    <property type="evidence" value="ECO:0007669"/>
    <property type="project" value="InterPro"/>
</dbReference>
<feature type="compositionally biased region" description="Polar residues" evidence="1">
    <location>
        <begin position="414"/>
        <end position="429"/>
    </location>
</feature>
<feature type="transmembrane region" description="Helical" evidence="2">
    <location>
        <begin position="7"/>
        <end position="27"/>
    </location>
</feature>
<dbReference type="Gene3D" id="2.60.40.380">
    <property type="entry name" value="Purple acid phosphatase-like, N-terminal"/>
    <property type="match status" value="1"/>
</dbReference>
<comment type="caution">
    <text evidence="4">The sequence shown here is derived from an EMBL/GenBank/DDBJ whole genome shotgun (WGS) entry which is preliminary data.</text>
</comment>
<dbReference type="Pfam" id="PF19077">
    <property type="entry name" value="Big_13"/>
    <property type="match status" value="1"/>
</dbReference>
<sequence>MIKKNKIPTIIGIIILLIGTFAGVYFLRMTQVFRIGAGGAVAPKDIRTGNLSDTSATISWVTEAATTAFINWGKTQDSLGEIENESDSNQKFFTHSITLTGLRPSTTYYYKINSEGDAFDNDGIPWQITTGDAIAIAQNSNPISGSVITAAGQPSKRALVYVSVNGYLLSTLTSDAGNFVLQLGSARTSDLKQIAQIDQAKTLLSVSVRAESGETSSAQIFPQSANPIPPLVLGQVQDYRSLAPIADGKNPSVDLNLPAGASEESKFNITAPSGSPKPTSVILESIDEGEIVTSNEPQFFGKGPSGETITITIHSEQVTSQVIKIPQNGSWSYSPSVPLSEGPHSITISWLDASGITRTLTRNFVVQAGEVPAFVASQSATPSPTPSPSSTPTPKASSSPTPSPTFKPTATPSGTPRVTPSATPESLPVSGNLTPTLLLSIMGLVIIAFSFFVWRMSEN</sequence>
<evidence type="ECO:0000259" key="3">
    <source>
        <dbReference type="PROSITE" id="PS50853"/>
    </source>
</evidence>
<dbReference type="InterPro" id="IPR015914">
    <property type="entry name" value="PAPs_N"/>
</dbReference>
<dbReference type="InterPro" id="IPR008963">
    <property type="entry name" value="Purple_acid_Pase-like_N"/>
</dbReference>
<dbReference type="Gene3D" id="2.60.40.10">
    <property type="entry name" value="Immunoglobulins"/>
    <property type="match status" value="1"/>
</dbReference>
<name>A0A1F8DLJ1_9BACT</name>
<reference evidence="4 5" key="1">
    <citation type="journal article" date="2016" name="Nat. Commun.">
        <title>Thousands of microbial genomes shed light on interconnected biogeochemical processes in an aquifer system.</title>
        <authorList>
            <person name="Anantharaman K."/>
            <person name="Brown C.T."/>
            <person name="Hug L.A."/>
            <person name="Sharon I."/>
            <person name="Castelle C.J."/>
            <person name="Probst A.J."/>
            <person name="Thomas B.C."/>
            <person name="Singh A."/>
            <person name="Wilkins M.J."/>
            <person name="Karaoz U."/>
            <person name="Brodie E.L."/>
            <person name="Williams K.H."/>
            <person name="Hubbard S.S."/>
            <person name="Banfield J.F."/>
        </authorList>
    </citation>
    <scope>NUCLEOTIDE SEQUENCE [LARGE SCALE GENOMIC DNA]</scope>
</reference>
<dbReference type="Pfam" id="PF16656">
    <property type="entry name" value="Pur_ac_phosph_N"/>
    <property type="match status" value="1"/>
</dbReference>
<protein>
    <recommendedName>
        <fullName evidence="3">Fibronectin type-III domain-containing protein</fullName>
    </recommendedName>
</protein>
<dbReference type="SUPFAM" id="SSF49363">
    <property type="entry name" value="Purple acid phosphatase, N-terminal domain"/>
    <property type="match status" value="1"/>
</dbReference>
<feature type="transmembrane region" description="Helical" evidence="2">
    <location>
        <begin position="433"/>
        <end position="454"/>
    </location>
</feature>